<dbReference type="GO" id="GO:0005886">
    <property type="term" value="C:plasma membrane"/>
    <property type="evidence" value="ECO:0007669"/>
    <property type="project" value="UniProtKB-SubCell"/>
</dbReference>
<dbReference type="InterPro" id="IPR050957">
    <property type="entry name" value="BMP_lipoprotein"/>
</dbReference>
<evidence type="ECO:0000256" key="4">
    <source>
        <dbReference type="ARBA" id="ARBA00023136"/>
    </source>
</evidence>
<keyword evidence="2" id="KW-1003">Cell membrane</keyword>
<evidence type="ECO:0000259" key="6">
    <source>
        <dbReference type="Pfam" id="PF02608"/>
    </source>
</evidence>
<gene>
    <name evidence="7" type="ORF">RU90_GL002156</name>
</gene>
<comment type="subcellular location">
    <subcellularLocation>
        <location evidence="1">Cell membrane</location>
    </subcellularLocation>
</comment>
<sequence length="155" mass="16798">MDVQYANSFTDPAKGKTIAHTMYGSGKDVIFQCAGGTGTGAFNEAKAQNTERNESDKVWLIGVDQDQKYLGNYVSKDKQKSNFVLVSTIKEVGNVVKDFANKVKNNEFKGGETVTYNLKNGGVSLGLDNVTPEIKASVEKAKNDIISEKVVVPVN</sequence>
<evidence type="ECO:0000256" key="2">
    <source>
        <dbReference type="ARBA" id="ARBA00022475"/>
    </source>
</evidence>
<keyword evidence="3" id="KW-0732">Signal</keyword>
<dbReference type="Proteomes" id="UP000218744">
    <property type="component" value="Unassembled WGS sequence"/>
</dbReference>
<dbReference type="AlphaFoldDB" id="A0A2A5S745"/>
<organism evidence="7 8">
    <name type="scientific">Lactococcus lactis subsp. hordniae</name>
    <dbReference type="NCBI Taxonomy" id="203404"/>
    <lineage>
        <taxon>Bacteria</taxon>
        <taxon>Bacillati</taxon>
        <taxon>Bacillota</taxon>
        <taxon>Bacilli</taxon>
        <taxon>Lactobacillales</taxon>
        <taxon>Streptococcaceae</taxon>
        <taxon>Lactococcus</taxon>
    </lineage>
</organism>
<dbReference type="Gene3D" id="3.40.50.2300">
    <property type="match status" value="2"/>
</dbReference>
<protein>
    <submittedName>
        <fullName evidence="7">Basic membrane protein</fullName>
    </submittedName>
</protein>
<comment type="caution">
    <text evidence="7">The sequence shown here is derived from an EMBL/GenBank/DDBJ whole genome shotgun (WGS) entry which is preliminary data.</text>
</comment>
<evidence type="ECO:0000313" key="7">
    <source>
        <dbReference type="EMBL" id="PCS09278.1"/>
    </source>
</evidence>
<evidence type="ECO:0000256" key="1">
    <source>
        <dbReference type="ARBA" id="ARBA00004236"/>
    </source>
</evidence>
<dbReference type="PANTHER" id="PTHR34296:SF2">
    <property type="entry name" value="ABC TRANSPORTER GUANOSINE-BINDING PROTEIN NUPN"/>
    <property type="match status" value="1"/>
</dbReference>
<accession>A0A2A5S745</accession>
<dbReference type="InterPro" id="IPR003760">
    <property type="entry name" value="PnrA-like"/>
</dbReference>
<dbReference type="PANTHER" id="PTHR34296">
    <property type="entry name" value="TRANSCRIPTIONAL ACTIVATOR PROTEIN MED"/>
    <property type="match status" value="1"/>
</dbReference>
<keyword evidence="4" id="KW-0472">Membrane</keyword>
<keyword evidence="5" id="KW-0449">Lipoprotein</keyword>
<feature type="domain" description="ABC transporter substrate-binding protein PnrA-like" evidence="6">
    <location>
        <begin position="2"/>
        <end position="154"/>
    </location>
</feature>
<evidence type="ECO:0000256" key="5">
    <source>
        <dbReference type="ARBA" id="ARBA00023288"/>
    </source>
</evidence>
<evidence type="ECO:0000256" key="3">
    <source>
        <dbReference type="ARBA" id="ARBA00022729"/>
    </source>
</evidence>
<dbReference type="EMBL" id="JXKA01000057">
    <property type="protein sequence ID" value="PCS09278.1"/>
    <property type="molecule type" value="Genomic_DNA"/>
</dbReference>
<reference evidence="7 8" key="1">
    <citation type="submission" date="2014-12" db="EMBL/GenBank/DDBJ databases">
        <title>Draft genome sequences of 10 type strains of Lactococcus.</title>
        <authorList>
            <person name="Sun Z."/>
            <person name="Zhong Z."/>
            <person name="Liu W."/>
            <person name="Zhang W."/>
            <person name="Zhang H."/>
        </authorList>
    </citation>
    <scope>NUCLEOTIDE SEQUENCE [LARGE SCALE GENOMIC DNA]</scope>
    <source>
        <strain evidence="7 8">DSM 20450</strain>
    </source>
</reference>
<dbReference type="Pfam" id="PF02608">
    <property type="entry name" value="Bmp"/>
    <property type="match status" value="1"/>
</dbReference>
<proteinExistence type="predicted"/>
<name>A0A2A5S745_LACLH</name>
<evidence type="ECO:0000313" key="8">
    <source>
        <dbReference type="Proteomes" id="UP000218744"/>
    </source>
</evidence>